<accession>A0A059D6M9</accession>
<reference evidence="2" key="1">
    <citation type="submission" date="2013-07" db="EMBL/GenBank/DDBJ databases">
        <title>The genome of Eucalyptus grandis.</title>
        <authorList>
            <person name="Schmutz J."/>
            <person name="Hayes R."/>
            <person name="Myburg A."/>
            <person name="Tuskan G."/>
            <person name="Grattapaglia D."/>
            <person name="Rokhsar D.S."/>
        </authorList>
    </citation>
    <scope>NUCLEOTIDE SEQUENCE</scope>
    <source>
        <tissue evidence="2">Leaf extractions</tissue>
    </source>
</reference>
<dbReference type="AlphaFoldDB" id="A0A059D6M9"/>
<feature type="region of interest" description="Disordered" evidence="1">
    <location>
        <begin position="53"/>
        <end position="73"/>
    </location>
</feature>
<evidence type="ECO:0000256" key="1">
    <source>
        <dbReference type="SAM" id="MobiDB-lite"/>
    </source>
</evidence>
<dbReference type="EMBL" id="KK198754">
    <property type="protein sequence ID" value="KCW86066.1"/>
    <property type="molecule type" value="Genomic_DNA"/>
</dbReference>
<organism evidence="2">
    <name type="scientific">Eucalyptus grandis</name>
    <name type="common">Flooded gum</name>
    <dbReference type="NCBI Taxonomy" id="71139"/>
    <lineage>
        <taxon>Eukaryota</taxon>
        <taxon>Viridiplantae</taxon>
        <taxon>Streptophyta</taxon>
        <taxon>Embryophyta</taxon>
        <taxon>Tracheophyta</taxon>
        <taxon>Spermatophyta</taxon>
        <taxon>Magnoliopsida</taxon>
        <taxon>eudicotyledons</taxon>
        <taxon>Gunneridae</taxon>
        <taxon>Pentapetalae</taxon>
        <taxon>rosids</taxon>
        <taxon>malvids</taxon>
        <taxon>Myrtales</taxon>
        <taxon>Myrtaceae</taxon>
        <taxon>Myrtoideae</taxon>
        <taxon>Eucalypteae</taxon>
        <taxon>Eucalyptus</taxon>
    </lineage>
</organism>
<dbReference type="InParanoid" id="A0A059D6M9"/>
<proteinExistence type="predicted"/>
<evidence type="ECO:0000313" key="2">
    <source>
        <dbReference type="EMBL" id="KCW86066.1"/>
    </source>
</evidence>
<sequence length="73" mass="8373">MGILLPDVHLFRMATYLKILGHKSRVERGIGRSSEMAESDDYGYHCLLEISENDGNSQSSRRWRCDGEQGWLT</sequence>
<name>A0A059D6M9_EUCGR</name>
<dbReference type="Gramene" id="KCW86066">
    <property type="protein sequence ID" value="KCW86066"/>
    <property type="gene ID" value="EUGRSUZ_B02767"/>
</dbReference>
<gene>
    <name evidence="2" type="ORF">EUGRSUZ_B02767</name>
</gene>
<protein>
    <submittedName>
        <fullName evidence="2">Uncharacterized protein</fullName>
    </submittedName>
</protein>